<accession>A0ABQ9SAC9</accession>
<feature type="region of interest" description="Disordered" evidence="1">
    <location>
        <begin position="1"/>
        <end position="74"/>
    </location>
</feature>
<sequence length="347" mass="38315">MAGNRGRRGNNKKKQPTAAQKRPAPEPEPEPIDNVTAPEDTTQAVTAGEKDDGAEQGADSSINVEAQAQTDTEEQDIGWMKLEHPQLANAESKVIINNQEHLALRMARLEELIRYMSLPKAGRPSRTNSNNSSRRTSLNSNVTQAEDDKVALELVQSEDFIGLIRDQFQQWLDASKKKPLTTRTKTAKADAEVFFEHLYTKALPELFAEDWEQHPLQGVLPTLKEESHVTLFVSLSKDIKAASGQAKPGKSALKSDTSAAKRKKSQVQTLSKDSQRTVVDLYSDERQPTSSSSPDQPVKKRSRASRSIAELIGDSDEDGDYQQGDEQDDEEDDGEDGDDGEEAEEGN</sequence>
<evidence type="ECO:0000313" key="2">
    <source>
        <dbReference type="EMBL" id="KAK1531345.1"/>
    </source>
</evidence>
<feature type="compositionally biased region" description="Acidic residues" evidence="1">
    <location>
        <begin position="313"/>
        <end position="347"/>
    </location>
</feature>
<evidence type="ECO:0000256" key="1">
    <source>
        <dbReference type="SAM" id="MobiDB-lite"/>
    </source>
</evidence>
<feature type="region of interest" description="Disordered" evidence="1">
    <location>
        <begin position="246"/>
        <end position="347"/>
    </location>
</feature>
<comment type="caution">
    <text evidence="2">The sequence shown here is derived from an EMBL/GenBank/DDBJ whole genome shotgun (WGS) entry which is preliminary data.</text>
</comment>
<gene>
    <name evidence="2" type="ORF">CPAR01_10994</name>
</gene>
<feature type="compositionally biased region" description="Low complexity" evidence="1">
    <location>
        <begin position="125"/>
        <end position="141"/>
    </location>
</feature>
<protein>
    <submittedName>
        <fullName evidence="2">Uncharacterized protein</fullName>
    </submittedName>
</protein>
<dbReference type="Proteomes" id="UP001241169">
    <property type="component" value="Unassembled WGS sequence"/>
</dbReference>
<evidence type="ECO:0000313" key="3">
    <source>
        <dbReference type="Proteomes" id="UP001241169"/>
    </source>
</evidence>
<proteinExistence type="predicted"/>
<feature type="compositionally biased region" description="Basic residues" evidence="1">
    <location>
        <begin position="1"/>
        <end position="15"/>
    </location>
</feature>
<reference evidence="2 3" key="1">
    <citation type="submission" date="2016-10" db="EMBL/GenBank/DDBJ databases">
        <title>The genome sequence of Colletotrichum fioriniae PJ7.</title>
        <authorList>
            <person name="Baroncelli R."/>
        </authorList>
    </citation>
    <scope>NUCLEOTIDE SEQUENCE [LARGE SCALE GENOMIC DNA]</scope>
    <source>
        <strain evidence="2 3">IMI 384185</strain>
    </source>
</reference>
<feature type="region of interest" description="Disordered" evidence="1">
    <location>
        <begin position="120"/>
        <end position="142"/>
    </location>
</feature>
<organism evidence="2 3">
    <name type="scientific">Colletotrichum paranaense</name>
    <dbReference type="NCBI Taxonomy" id="1914294"/>
    <lineage>
        <taxon>Eukaryota</taxon>
        <taxon>Fungi</taxon>
        <taxon>Dikarya</taxon>
        <taxon>Ascomycota</taxon>
        <taxon>Pezizomycotina</taxon>
        <taxon>Sordariomycetes</taxon>
        <taxon>Hypocreomycetidae</taxon>
        <taxon>Glomerellales</taxon>
        <taxon>Glomerellaceae</taxon>
        <taxon>Colletotrichum</taxon>
        <taxon>Colletotrichum acutatum species complex</taxon>
    </lineage>
</organism>
<dbReference type="RefSeq" id="XP_060345601.1">
    <property type="nucleotide sequence ID" value="XM_060495253.1"/>
</dbReference>
<dbReference type="GeneID" id="85379152"/>
<keyword evidence="3" id="KW-1185">Reference proteome</keyword>
<name>A0ABQ9SAC9_9PEZI</name>
<dbReference type="EMBL" id="MOPA01000009">
    <property type="protein sequence ID" value="KAK1531345.1"/>
    <property type="molecule type" value="Genomic_DNA"/>
</dbReference>
<feature type="compositionally biased region" description="Polar residues" evidence="1">
    <location>
        <begin position="58"/>
        <end position="70"/>
    </location>
</feature>